<sequence length="264" mass="29873">MPGFMVPVGRRLYALNPRRGDWLEHSLQVMSPAPRDTAHESFRLSERAERWSWESVPSPPPFDDRGDRMFITAYAVHPDGRTIFVSAHNRRGDDNPRRKKGTYSFDTAARRPAAWTPLGKWLLPFQGQGHYVDELDAWVGLHEDGHFCSCDVASRTVARASKLETKIAKETLLREDRERRVGEPAGATLAYVGNSEFCLVECAARRGLDKASALCAEDGCVLHVTVFGLRYDKAGVLRISARRRGRTYLVTRYNVVFSATVFWM</sequence>
<dbReference type="InterPro" id="IPR012871">
    <property type="entry name" value="DUF1668_ORYSA"/>
</dbReference>
<name>A0A6G1FDA4_9ORYZ</name>
<dbReference type="OrthoDB" id="695252at2759"/>
<evidence type="ECO:0000313" key="1">
    <source>
        <dbReference type="EMBL" id="KAF0934839.1"/>
    </source>
</evidence>
<reference evidence="1 2" key="1">
    <citation type="submission" date="2019-11" db="EMBL/GenBank/DDBJ databases">
        <title>Whole genome sequence of Oryza granulata.</title>
        <authorList>
            <person name="Li W."/>
        </authorList>
    </citation>
    <scope>NUCLEOTIDE SEQUENCE [LARGE SCALE GENOMIC DNA]</scope>
    <source>
        <strain evidence="2">cv. Menghai</strain>
        <tissue evidence="1">Leaf</tissue>
    </source>
</reference>
<evidence type="ECO:0000313" key="2">
    <source>
        <dbReference type="Proteomes" id="UP000479710"/>
    </source>
</evidence>
<keyword evidence="2" id="KW-1185">Reference proteome</keyword>
<comment type="caution">
    <text evidence="1">The sequence shown here is derived from an EMBL/GenBank/DDBJ whole genome shotgun (WGS) entry which is preliminary data.</text>
</comment>
<dbReference type="Pfam" id="PF07893">
    <property type="entry name" value="DUF1668"/>
    <property type="match status" value="1"/>
</dbReference>
<protein>
    <recommendedName>
        <fullName evidence="3">DUF295 domain-containing protein</fullName>
    </recommendedName>
</protein>
<organism evidence="1 2">
    <name type="scientific">Oryza meyeriana var. granulata</name>
    <dbReference type="NCBI Taxonomy" id="110450"/>
    <lineage>
        <taxon>Eukaryota</taxon>
        <taxon>Viridiplantae</taxon>
        <taxon>Streptophyta</taxon>
        <taxon>Embryophyta</taxon>
        <taxon>Tracheophyta</taxon>
        <taxon>Spermatophyta</taxon>
        <taxon>Magnoliopsida</taxon>
        <taxon>Liliopsida</taxon>
        <taxon>Poales</taxon>
        <taxon>Poaceae</taxon>
        <taxon>BOP clade</taxon>
        <taxon>Oryzoideae</taxon>
        <taxon>Oryzeae</taxon>
        <taxon>Oryzinae</taxon>
        <taxon>Oryza</taxon>
        <taxon>Oryza meyeriana</taxon>
    </lineage>
</organism>
<proteinExistence type="predicted"/>
<dbReference type="PANTHER" id="PTHR33085">
    <property type="entry name" value="OS12G0113100 PROTEIN-RELATED"/>
    <property type="match status" value="1"/>
</dbReference>
<dbReference type="EMBL" id="SPHZ02000001">
    <property type="protein sequence ID" value="KAF0934839.1"/>
    <property type="molecule type" value="Genomic_DNA"/>
</dbReference>
<dbReference type="PANTHER" id="PTHR33085:SF47">
    <property type="entry name" value="OS02G0513400 PROTEIN"/>
    <property type="match status" value="1"/>
</dbReference>
<dbReference type="AlphaFoldDB" id="A0A6G1FDA4"/>
<gene>
    <name evidence="1" type="ORF">E2562_028843</name>
</gene>
<evidence type="ECO:0008006" key="3">
    <source>
        <dbReference type="Google" id="ProtNLM"/>
    </source>
</evidence>
<accession>A0A6G1FDA4</accession>
<dbReference type="Proteomes" id="UP000479710">
    <property type="component" value="Unassembled WGS sequence"/>
</dbReference>